<sequence>MRIAFVTDVVYPYVKGGAEKRIYEMSRRLAASGNEVHVFSAKWWEGPSVMVKDGVTYHGVSRARSLYAGDRRSIFEAVLFGASLVIPLLKEKFDVIDCNQHPYFSIFSCKLASVIKGGKFFVTWHELWGDYWYEYMGFAGFFGKTVEKITSLLPDRIISVSKKTASDLIASGISENKVITVPNGISYKSIKDISPSNDGHDVVFAGRLIKDKHVRDLLGACSVAKETIPDLKALIIGDGPEKDLLQDMTVELDLQDNVKFAGRLEESSLIASIKSSRVFVLPSTREGFSITTLEALACGTPVITVRGKKNYATELIEDGVTGLIVDLDYNSICDGILQLLKDENRRKTMSEKCVVSVKDYDWDMLASKLLKTYREF</sequence>
<dbReference type="PANTHER" id="PTHR45947:SF3">
    <property type="entry name" value="SULFOQUINOVOSYL TRANSFERASE SQD2"/>
    <property type="match status" value="1"/>
</dbReference>
<evidence type="ECO:0000313" key="3">
    <source>
        <dbReference type="EMBL" id="MCD1296097.1"/>
    </source>
</evidence>
<dbReference type="PANTHER" id="PTHR45947">
    <property type="entry name" value="SULFOQUINOVOSYL TRANSFERASE SQD2"/>
    <property type="match status" value="1"/>
</dbReference>
<protein>
    <submittedName>
        <fullName evidence="3">Glycosyltransferase family 1 protein</fullName>
    </submittedName>
</protein>
<dbReference type="Pfam" id="PF00534">
    <property type="entry name" value="Glycos_transf_1"/>
    <property type="match status" value="1"/>
</dbReference>
<dbReference type="RefSeq" id="WP_230742975.1">
    <property type="nucleotide sequence ID" value="NZ_PGCK01000013.1"/>
</dbReference>
<evidence type="ECO:0000313" key="4">
    <source>
        <dbReference type="Proteomes" id="UP001320159"/>
    </source>
</evidence>
<keyword evidence="4" id="KW-1185">Reference proteome</keyword>
<feature type="domain" description="Glycosyltransferase subfamily 4-like N-terminal" evidence="2">
    <location>
        <begin position="16"/>
        <end position="185"/>
    </location>
</feature>
<dbReference type="Pfam" id="PF13439">
    <property type="entry name" value="Glyco_transf_4"/>
    <property type="match status" value="1"/>
</dbReference>
<dbReference type="CDD" id="cd03801">
    <property type="entry name" value="GT4_PimA-like"/>
    <property type="match status" value="1"/>
</dbReference>
<gene>
    <name evidence="3" type="ORF">CUJ83_13925</name>
</gene>
<dbReference type="InterPro" id="IPR001296">
    <property type="entry name" value="Glyco_trans_1"/>
</dbReference>
<dbReference type="GO" id="GO:0016758">
    <property type="term" value="F:hexosyltransferase activity"/>
    <property type="evidence" value="ECO:0007669"/>
    <property type="project" value="TreeGrafter"/>
</dbReference>
<dbReference type="AlphaFoldDB" id="A0AAP2W773"/>
<feature type="domain" description="Glycosyl transferase family 1" evidence="1">
    <location>
        <begin position="197"/>
        <end position="352"/>
    </location>
</feature>
<dbReference type="InterPro" id="IPR050194">
    <property type="entry name" value="Glycosyltransferase_grp1"/>
</dbReference>
<dbReference type="Proteomes" id="UP001320159">
    <property type="component" value="Unassembled WGS sequence"/>
</dbReference>
<dbReference type="InterPro" id="IPR028098">
    <property type="entry name" value="Glyco_trans_4-like_N"/>
</dbReference>
<reference evidence="3 4" key="1">
    <citation type="submission" date="2017-11" db="EMBL/GenBank/DDBJ databases">
        <title>Isolation and Characterization of Family Methanocellaceae Species from Potential Methane Hydrate Area Offshore Southwestern Taiwan.</title>
        <authorList>
            <person name="Zhang W.-L."/>
            <person name="Chen W.-C."/>
            <person name="Lai M.-C."/>
            <person name="Chen S.-C."/>
        </authorList>
    </citation>
    <scope>NUCLEOTIDE SEQUENCE [LARGE SCALE GENOMIC DNA]</scope>
    <source>
        <strain evidence="3 4">CWC-04</strain>
    </source>
</reference>
<name>A0AAP2W773_9EURY</name>
<evidence type="ECO:0000259" key="1">
    <source>
        <dbReference type="Pfam" id="PF00534"/>
    </source>
</evidence>
<proteinExistence type="predicted"/>
<evidence type="ECO:0000259" key="2">
    <source>
        <dbReference type="Pfam" id="PF13439"/>
    </source>
</evidence>
<organism evidence="3 4">
    <name type="scientific">Methanooceanicella nereidis</name>
    <dbReference type="NCBI Taxonomy" id="2052831"/>
    <lineage>
        <taxon>Archaea</taxon>
        <taxon>Methanobacteriati</taxon>
        <taxon>Methanobacteriota</taxon>
        <taxon>Stenosarchaea group</taxon>
        <taxon>Methanomicrobia</taxon>
        <taxon>Methanocellales</taxon>
        <taxon>Methanocellaceae</taxon>
        <taxon>Methanooceanicella</taxon>
    </lineage>
</organism>
<dbReference type="Gene3D" id="3.40.50.2000">
    <property type="entry name" value="Glycogen Phosphorylase B"/>
    <property type="match status" value="2"/>
</dbReference>
<comment type="caution">
    <text evidence="3">The sequence shown here is derived from an EMBL/GenBank/DDBJ whole genome shotgun (WGS) entry which is preliminary data.</text>
</comment>
<accession>A0AAP2W773</accession>
<dbReference type="EMBL" id="PGCK01000013">
    <property type="protein sequence ID" value="MCD1296097.1"/>
    <property type="molecule type" value="Genomic_DNA"/>
</dbReference>
<dbReference type="SUPFAM" id="SSF53756">
    <property type="entry name" value="UDP-Glycosyltransferase/glycogen phosphorylase"/>
    <property type="match status" value="1"/>
</dbReference>